<name>M5RM03_9BACT</name>
<feature type="domain" description="DUF1559" evidence="2">
    <location>
        <begin position="18"/>
        <end position="151"/>
    </location>
</feature>
<evidence type="ECO:0000313" key="3">
    <source>
        <dbReference type="EMBL" id="EMI20325.1"/>
    </source>
</evidence>
<sequence length="176" mass="18591">MVIAIIGVLVGLLLPAVQAAREAARRMSCSNNFKQLGLSLHNYHAAYKQLPANGTGTDAGINGNGQRKSSDATNGGSLSAFSGLLPFFEAQSLWEQLSNPHMPESGESPTGITAAGTWQAFGPAPYIDLNSYDPWQTAIPSLRCPSDPGQSVIGVGQTNYSFCFGDAILRIGYEPT</sequence>
<keyword evidence="4" id="KW-1185">Reference proteome</keyword>
<evidence type="ECO:0000256" key="1">
    <source>
        <dbReference type="SAM" id="SignalP"/>
    </source>
</evidence>
<feature type="chain" id="PRO_5004070644" evidence="1">
    <location>
        <begin position="20"/>
        <end position="176"/>
    </location>
</feature>
<evidence type="ECO:0000313" key="4">
    <source>
        <dbReference type="Proteomes" id="UP000011991"/>
    </source>
</evidence>
<gene>
    <name evidence="3" type="ORF">RMSM_02745</name>
</gene>
<comment type="caution">
    <text evidence="3">The sequence shown here is derived from an EMBL/GenBank/DDBJ whole genome shotgun (WGS) entry which is preliminary data.</text>
</comment>
<accession>M5RM03</accession>
<dbReference type="SUPFAM" id="SSF54523">
    <property type="entry name" value="Pili subunits"/>
    <property type="match status" value="1"/>
</dbReference>
<feature type="signal peptide" evidence="1">
    <location>
        <begin position="1"/>
        <end position="19"/>
    </location>
</feature>
<evidence type="ECO:0000259" key="2">
    <source>
        <dbReference type="Pfam" id="PF07596"/>
    </source>
</evidence>
<dbReference type="Proteomes" id="UP000011991">
    <property type="component" value="Unassembled WGS sequence"/>
</dbReference>
<proteinExistence type="predicted"/>
<dbReference type="Gene3D" id="3.30.700.10">
    <property type="entry name" value="Glycoprotein, Type 4 Pilin"/>
    <property type="match status" value="1"/>
</dbReference>
<reference evidence="3 4" key="1">
    <citation type="journal article" date="2013" name="Mar. Genomics">
        <title>Expression of sulfatases in Rhodopirellula baltica and the diversity of sulfatases in the genus Rhodopirellula.</title>
        <authorList>
            <person name="Wegner C.E."/>
            <person name="Richter-Heitmann T."/>
            <person name="Klindworth A."/>
            <person name="Klockow C."/>
            <person name="Richter M."/>
            <person name="Achstetter T."/>
            <person name="Glockner F.O."/>
            <person name="Harder J."/>
        </authorList>
    </citation>
    <scope>NUCLEOTIDE SEQUENCE [LARGE SCALE GENOMIC DNA]</scope>
    <source>
        <strain evidence="3 4">SM1</strain>
    </source>
</reference>
<dbReference type="InterPro" id="IPR045584">
    <property type="entry name" value="Pilin-like"/>
</dbReference>
<dbReference type="InterPro" id="IPR011453">
    <property type="entry name" value="DUF1559"/>
</dbReference>
<dbReference type="PANTHER" id="PTHR30093:SF2">
    <property type="entry name" value="TYPE II SECRETION SYSTEM PROTEIN H"/>
    <property type="match status" value="1"/>
</dbReference>
<organism evidence="3 4">
    <name type="scientific">Rhodopirellula maiorica SM1</name>
    <dbReference type="NCBI Taxonomy" id="1265738"/>
    <lineage>
        <taxon>Bacteria</taxon>
        <taxon>Pseudomonadati</taxon>
        <taxon>Planctomycetota</taxon>
        <taxon>Planctomycetia</taxon>
        <taxon>Pirellulales</taxon>
        <taxon>Pirellulaceae</taxon>
        <taxon>Novipirellula</taxon>
    </lineage>
</organism>
<dbReference type="EMBL" id="ANOG01000390">
    <property type="protein sequence ID" value="EMI20325.1"/>
    <property type="molecule type" value="Genomic_DNA"/>
</dbReference>
<dbReference type="PANTHER" id="PTHR30093">
    <property type="entry name" value="GENERAL SECRETION PATHWAY PROTEIN G"/>
    <property type="match status" value="1"/>
</dbReference>
<dbReference type="PATRIC" id="fig|1265738.3.peg.2753"/>
<protein>
    <submittedName>
        <fullName evidence="3">Signal peptide protein</fullName>
    </submittedName>
</protein>
<keyword evidence="1" id="KW-0732">Signal</keyword>
<dbReference type="AlphaFoldDB" id="M5RM03"/>
<dbReference type="Pfam" id="PF07596">
    <property type="entry name" value="SBP_bac_10"/>
    <property type="match status" value="1"/>
</dbReference>